<dbReference type="STRING" id="692418.SAMN04488029_1560"/>
<proteinExistence type="predicted"/>
<evidence type="ECO:0000313" key="2">
    <source>
        <dbReference type="Proteomes" id="UP000192472"/>
    </source>
</evidence>
<keyword evidence="2" id="KW-1185">Reference proteome</keyword>
<dbReference type="Proteomes" id="UP000192472">
    <property type="component" value="Unassembled WGS sequence"/>
</dbReference>
<dbReference type="EMBL" id="FWYF01000001">
    <property type="protein sequence ID" value="SMD33207.1"/>
    <property type="molecule type" value="Genomic_DNA"/>
</dbReference>
<dbReference type="OrthoDB" id="983072at2"/>
<accession>A0A1W2G967</accession>
<name>A0A1W2G967_REIFA</name>
<organism evidence="1 2">
    <name type="scientific">Reichenbachiella faecimaris</name>
    <dbReference type="NCBI Taxonomy" id="692418"/>
    <lineage>
        <taxon>Bacteria</taxon>
        <taxon>Pseudomonadati</taxon>
        <taxon>Bacteroidota</taxon>
        <taxon>Cytophagia</taxon>
        <taxon>Cytophagales</taxon>
        <taxon>Reichenbachiellaceae</taxon>
        <taxon>Reichenbachiella</taxon>
    </lineage>
</organism>
<gene>
    <name evidence="1" type="ORF">SAMN04488029_1560</name>
</gene>
<dbReference type="AlphaFoldDB" id="A0A1W2G967"/>
<evidence type="ECO:0000313" key="1">
    <source>
        <dbReference type="EMBL" id="SMD33207.1"/>
    </source>
</evidence>
<reference evidence="1 2" key="1">
    <citation type="submission" date="2017-04" db="EMBL/GenBank/DDBJ databases">
        <authorList>
            <person name="Afonso C.L."/>
            <person name="Miller P.J."/>
            <person name="Scott M.A."/>
            <person name="Spackman E."/>
            <person name="Goraichik I."/>
            <person name="Dimitrov K.M."/>
            <person name="Suarez D.L."/>
            <person name="Swayne D.E."/>
        </authorList>
    </citation>
    <scope>NUCLEOTIDE SEQUENCE [LARGE SCALE GENOMIC DNA]</scope>
    <source>
        <strain evidence="1 2">DSM 26133</strain>
    </source>
</reference>
<protein>
    <submittedName>
        <fullName evidence="1">Mycothiol system anti-sigma-R factor</fullName>
    </submittedName>
</protein>
<sequence>MVREIKFRTGMAKCTEYLDLVQMVLDGQASRSQEVYLKRHLNMCLKCLEHYNLDQEIKKLVQLKLASKEVPEGLADAIKTKIAKSA</sequence>